<proteinExistence type="predicted"/>
<reference evidence="1 2" key="1">
    <citation type="submission" date="2018-02" db="EMBL/GenBank/DDBJ databases">
        <title>8 Nocardia nova and 1 Nocardia cyriacigeorgica strain used for evolution to TMP-SMX.</title>
        <authorList>
            <person name="Mehta H."/>
            <person name="Weng J."/>
            <person name="Shamoo Y."/>
        </authorList>
    </citation>
    <scope>NUCLEOTIDE SEQUENCE [LARGE SCALE GENOMIC DNA]</scope>
    <source>
        <strain evidence="1 2">ATCC 33727</strain>
    </source>
</reference>
<evidence type="ECO:0000313" key="1">
    <source>
        <dbReference type="EMBL" id="PSR58698.1"/>
    </source>
</evidence>
<sequence length="84" mass="10002">MKYFILICIICNFGQFVNDCIDVVLIEIERLRERAAVATIDFMEQYVVEEGALWLAERIKCLILLLVTDQLDFRHRRRCNLPRL</sequence>
<dbReference type="Proteomes" id="UP000241647">
    <property type="component" value="Unassembled WGS sequence"/>
</dbReference>
<comment type="caution">
    <text evidence="1">The sequence shown here is derived from an EMBL/GenBank/DDBJ whole genome shotgun (WGS) entry which is preliminary data.</text>
</comment>
<dbReference type="EMBL" id="PYHS01000021">
    <property type="protein sequence ID" value="PSR58698.1"/>
    <property type="molecule type" value="Genomic_DNA"/>
</dbReference>
<name>A0A2T2YT82_9NOCA</name>
<gene>
    <name evidence="1" type="ORF">C8259_29605</name>
</gene>
<protein>
    <submittedName>
        <fullName evidence="1">Uncharacterized protein</fullName>
    </submittedName>
</protein>
<evidence type="ECO:0000313" key="2">
    <source>
        <dbReference type="Proteomes" id="UP000241647"/>
    </source>
</evidence>
<organism evidence="1 2">
    <name type="scientific">Nocardia nova</name>
    <dbReference type="NCBI Taxonomy" id="37330"/>
    <lineage>
        <taxon>Bacteria</taxon>
        <taxon>Bacillati</taxon>
        <taxon>Actinomycetota</taxon>
        <taxon>Actinomycetes</taxon>
        <taxon>Mycobacteriales</taxon>
        <taxon>Nocardiaceae</taxon>
        <taxon>Nocardia</taxon>
    </lineage>
</organism>
<dbReference type="AlphaFoldDB" id="A0A2T2YT82"/>
<accession>A0A2T2YT82</accession>